<reference evidence="3" key="1">
    <citation type="submission" date="2022-10" db="EMBL/GenBank/DDBJ databases">
        <title>The complete genomes of actinobacterial strains from the NBC collection.</title>
        <authorList>
            <person name="Joergensen T.S."/>
            <person name="Alvarez Arevalo M."/>
            <person name="Sterndorff E.B."/>
            <person name="Faurdal D."/>
            <person name="Vuksanovic O."/>
            <person name="Mourched A.-S."/>
            <person name="Charusanti P."/>
            <person name="Shaw S."/>
            <person name="Blin K."/>
            <person name="Weber T."/>
        </authorList>
    </citation>
    <scope>NUCLEOTIDE SEQUENCE</scope>
    <source>
        <strain evidence="3">NBC_00093</strain>
    </source>
</reference>
<feature type="domain" description="UspA" evidence="2">
    <location>
        <begin position="7"/>
        <end position="141"/>
    </location>
</feature>
<dbReference type="InterPro" id="IPR006015">
    <property type="entry name" value="Universal_stress_UspA"/>
</dbReference>
<dbReference type="SUPFAM" id="SSF52402">
    <property type="entry name" value="Adenine nucleotide alpha hydrolases-like"/>
    <property type="match status" value="2"/>
</dbReference>
<comment type="similarity">
    <text evidence="1">Belongs to the universal stress protein A family.</text>
</comment>
<feature type="domain" description="UspA" evidence="2">
    <location>
        <begin position="155"/>
        <end position="289"/>
    </location>
</feature>
<name>A0AAU2AGD8_9ACTN</name>
<protein>
    <submittedName>
        <fullName evidence="3">Universal stress protein</fullName>
    </submittedName>
</protein>
<dbReference type="PANTHER" id="PTHR46268">
    <property type="entry name" value="STRESS RESPONSE PROTEIN NHAX"/>
    <property type="match status" value="1"/>
</dbReference>
<dbReference type="PANTHER" id="PTHR46268:SF6">
    <property type="entry name" value="UNIVERSAL STRESS PROTEIN UP12"/>
    <property type="match status" value="1"/>
</dbReference>
<sequence>MTTDLPIVVGVDGSEPALRAVDWAVDEAARRGAPLRLVYASLWERYEGAHLAEDLGKPSEQVRAEDVVATAARRATSRRPEVKVSTDVRAEEPEYALVRESRRASLLVTGSRGRSGIAEALLGSVSLTVAGHSHCPVVVVRGSHDNQALPATHGRVAVGVGEQPVASAAVRFAAEEARRRGAELEAVRAWRCPAHETTDHPLLAGEPARLHEQQAVEALEKALQDVPAGVAVRPRTVEGHTRTVLVDASRDADLLVLGARRRQRHFGLQLGRVAHGVLHHSACPVVIVPEEV</sequence>
<dbReference type="EMBL" id="CP108222">
    <property type="protein sequence ID" value="WTT22512.1"/>
    <property type="molecule type" value="Genomic_DNA"/>
</dbReference>
<gene>
    <name evidence="3" type="ORF">OHA22_46740</name>
</gene>
<dbReference type="Gene3D" id="3.40.50.620">
    <property type="entry name" value="HUPs"/>
    <property type="match status" value="2"/>
</dbReference>
<dbReference type="InterPro" id="IPR006016">
    <property type="entry name" value="UspA"/>
</dbReference>
<organism evidence="3">
    <name type="scientific">Streptomyces sp. NBC_00093</name>
    <dbReference type="NCBI Taxonomy" id="2975649"/>
    <lineage>
        <taxon>Bacteria</taxon>
        <taxon>Bacillati</taxon>
        <taxon>Actinomycetota</taxon>
        <taxon>Actinomycetes</taxon>
        <taxon>Kitasatosporales</taxon>
        <taxon>Streptomycetaceae</taxon>
        <taxon>Streptomyces</taxon>
    </lineage>
</organism>
<proteinExistence type="inferred from homology"/>
<evidence type="ECO:0000313" key="3">
    <source>
        <dbReference type="EMBL" id="WTT22512.1"/>
    </source>
</evidence>
<dbReference type="CDD" id="cd23659">
    <property type="entry name" value="USP_At3g01520-like"/>
    <property type="match status" value="1"/>
</dbReference>
<dbReference type="Pfam" id="PF00582">
    <property type="entry name" value="Usp"/>
    <property type="match status" value="2"/>
</dbReference>
<accession>A0AAU2AGD8</accession>
<dbReference type="InterPro" id="IPR014729">
    <property type="entry name" value="Rossmann-like_a/b/a_fold"/>
</dbReference>
<dbReference type="AlphaFoldDB" id="A0AAU2AGD8"/>
<evidence type="ECO:0000259" key="2">
    <source>
        <dbReference type="Pfam" id="PF00582"/>
    </source>
</evidence>
<dbReference type="PRINTS" id="PR01438">
    <property type="entry name" value="UNVRSLSTRESS"/>
</dbReference>
<evidence type="ECO:0000256" key="1">
    <source>
        <dbReference type="ARBA" id="ARBA00008791"/>
    </source>
</evidence>